<dbReference type="NCBIfam" id="TIGR00018">
    <property type="entry name" value="panC"/>
    <property type="match status" value="1"/>
</dbReference>
<comment type="similarity">
    <text evidence="2">Belongs to the pantothenate synthetase family.</text>
</comment>
<evidence type="ECO:0000256" key="4">
    <source>
        <dbReference type="ARBA" id="ARBA00015647"/>
    </source>
</evidence>
<evidence type="ECO:0000256" key="8">
    <source>
        <dbReference type="ARBA" id="ARBA00022840"/>
    </source>
</evidence>
<dbReference type="Gene3D" id="3.30.1300.10">
    <property type="entry name" value="Pantoate-beta-alanine ligase, C-terminal domain"/>
    <property type="match status" value="1"/>
</dbReference>
<dbReference type="GO" id="GO:0015940">
    <property type="term" value="P:pantothenate biosynthetic process"/>
    <property type="evidence" value="ECO:0007669"/>
    <property type="project" value="UniProtKB-UniPathway"/>
</dbReference>
<evidence type="ECO:0000256" key="1">
    <source>
        <dbReference type="ARBA" id="ARBA00004990"/>
    </source>
</evidence>
<evidence type="ECO:0000256" key="5">
    <source>
        <dbReference type="ARBA" id="ARBA00022598"/>
    </source>
</evidence>
<dbReference type="InterPro" id="IPR003721">
    <property type="entry name" value="Pantoate_ligase"/>
</dbReference>
<gene>
    <name evidence="12" type="ORF">CCAE0312_LOCUS5560</name>
</gene>
<evidence type="ECO:0000256" key="9">
    <source>
        <dbReference type="ARBA" id="ARBA00029902"/>
    </source>
</evidence>
<keyword evidence="8" id="KW-0067">ATP-binding</keyword>
<evidence type="ECO:0000256" key="6">
    <source>
        <dbReference type="ARBA" id="ARBA00022655"/>
    </source>
</evidence>
<dbReference type="GO" id="GO:0004592">
    <property type="term" value="F:pantoate-beta-alanine ligase activity"/>
    <property type="evidence" value="ECO:0007669"/>
    <property type="project" value="UniProtKB-EC"/>
</dbReference>
<reference evidence="12" key="1">
    <citation type="submission" date="2021-01" db="EMBL/GenBank/DDBJ databases">
        <authorList>
            <person name="Corre E."/>
            <person name="Pelletier E."/>
            <person name="Niang G."/>
            <person name="Scheremetjew M."/>
            <person name="Finn R."/>
            <person name="Kale V."/>
            <person name="Holt S."/>
            <person name="Cochrane G."/>
            <person name="Meng A."/>
            <person name="Brown T."/>
            <person name="Cohen L."/>
        </authorList>
    </citation>
    <scope>NUCLEOTIDE SEQUENCE</scope>
    <source>
        <strain evidence="12">SAG 36.94</strain>
    </source>
</reference>
<organism evidence="12">
    <name type="scientific">Compsopogon caeruleus</name>
    <dbReference type="NCBI Taxonomy" id="31354"/>
    <lineage>
        <taxon>Eukaryota</taxon>
        <taxon>Rhodophyta</taxon>
        <taxon>Compsopogonophyceae</taxon>
        <taxon>Compsopogonales</taxon>
        <taxon>Compsopogonaceae</taxon>
        <taxon>Compsopogon</taxon>
    </lineage>
</organism>
<evidence type="ECO:0000256" key="11">
    <source>
        <dbReference type="ARBA" id="ARBA00048258"/>
    </source>
</evidence>
<evidence type="ECO:0000313" key="12">
    <source>
        <dbReference type="EMBL" id="CAD9233474.1"/>
    </source>
</evidence>
<dbReference type="AlphaFoldDB" id="A0A7S1TDR9"/>
<dbReference type="EMBL" id="HBGH01010106">
    <property type="protein sequence ID" value="CAD9233474.1"/>
    <property type="molecule type" value="Transcribed_RNA"/>
</dbReference>
<dbReference type="EC" id="6.3.2.1" evidence="3"/>
<dbReference type="InterPro" id="IPR042176">
    <property type="entry name" value="Pantoate_ligase_C"/>
</dbReference>
<proteinExistence type="inferred from homology"/>
<dbReference type="GO" id="GO:0005524">
    <property type="term" value="F:ATP binding"/>
    <property type="evidence" value="ECO:0007669"/>
    <property type="project" value="UniProtKB-KW"/>
</dbReference>
<evidence type="ECO:0000256" key="10">
    <source>
        <dbReference type="ARBA" id="ARBA00032806"/>
    </source>
</evidence>
<evidence type="ECO:0000256" key="3">
    <source>
        <dbReference type="ARBA" id="ARBA00012219"/>
    </source>
</evidence>
<protein>
    <recommendedName>
        <fullName evidence="4">Pantoate--beta-alanine ligase</fullName>
        <ecNumber evidence="3">6.3.2.1</ecNumber>
    </recommendedName>
    <alternativeName>
        <fullName evidence="10">Pantoate-activating enzyme</fullName>
    </alternativeName>
    <alternativeName>
        <fullName evidence="9">Pantothenate synthetase</fullName>
    </alternativeName>
</protein>
<dbReference type="HAMAP" id="MF_00158">
    <property type="entry name" value="PanC"/>
    <property type="match status" value="1"/>
</dbReference>
<keyword evidence="6" id="KW-0566">Pantothenate biosynthesis</keyword>
<dbReference type="Pfam" id="PF02569">
    <property type="entry name" value="Pantoate_ligase"/>
    <property type="match status" value="1"/>
</dbReference>
<comment type="catalytic activity">
    <reaction evidence="11">
        <text>(R)-pantoate + beta-alanine + ATP = (R)-pantothenate + AMP + diphosphate + H(+)</text>
        <dbReference type="Rhea" id="RHEA:10912"/>
        <dbReference type="ChEBI" id="CHEBI:15378"/>
        <dbReference type="ChEBI" id="CHEBI:15980"/>
        <dbReference type="ChEBI" id="CHEBI:29032"/>
        <dbReference type="ChEBI" id="CHEBI:30616"/>
        <dbReference type="ChEBI" id="CHEBI:33019"/>
        <dbReference type="ChEBI" id="CHEBI:57966"/>
        <dbReference type="ChEBI" id="CHEBI:456215"/>
        <dbReference type="EC" id="6.3.2.1"/>
    </reaction>
</comment>
<dbReference type="PANTHER" id="PTHR21299:SF1">
    <property type="entry name" value="PANTOATE--BETA-ALANINE LIGASE"/>
    <property type="match status" value="1"/>
</dbReference>
<dbReference type="PANTHER" id="PTHR21299">
    <property type="entry name" value="CYTIDYLATE KINASE/PANTOATE-BETA-ALANINE LIGASE"/>
    <property type="match status" value="1"/>
</dbReference>
<keyword evidence="7" id="KW-0547">Nucleotide-binding</keyword>
<comment type="pathway">
    <text evidence="1">Cofactor biosynthesis; (R)-pantothenate biosynthesis; (R)-pantothenate from (R)-pantoate and beta-alanine: step 1/1.</text>
</comment>
<keyword evidence="5" id="KW-0436">Ligase</keyword>
<accession>A0A7S1TDR9</accession>
<dbReference type="Gene3D" id="3.40.50.620">
    <property type="entry name" value="HUPs"/>
    <property type="match status" value="1"/>
</dbReference>
<name>A0A7S1TDR9_9RHOD</name>
<dbReference type="InterPro" id="IPR014729">
    <property type="entry name" value="Rossmann-like_a/b/a_fold"/>
</dbReference>
<sequence>MGVDVFRVVERGRQDDMKVLRTVSELKVWRKELGLGDSSELGCVPTMGFLHEGHQSLIKESVRTCEVTLVTIFVNPAQFAAGEDWDAYPRDEARDLEICRASGVDCVFAPDSVTELYPPGFGTWVTVSSGNAETNSRSEGASRPTFFRGVATVLTKLFILTRPGRVFFGQKDAQQCVVVRQLVRDLDLEILVDVIPTVRERDGLAKSSRNSYLTPAQRAEAPSLYLSLCAAQDAWANNRERSATVLRGVMEETLRRHSQSIELRYVSVADPTTMQEFEDRIAENQPVLLSIAAMLGRTRLIDNLVLGNEK</sequence>
<dbReference type="SUPFAM" id="SSF52374">
    <property type="entry name" value="Nucleotidylyl transferase"/>
    <property type="match status" value="1"/>
</dbReference>
<dbReference type="CDD" id="cd00560">
    <property type="entry name" value="PanC"/>
    <property type="match status" value="1"/>
</dbReference>
<evidence type="ECO:0000256" key="7">
    <source>
        <dbReference type="ARBA" id="ARBA00022741"/>
    </source>
</evidence>
<evidence type="ECO:0000256" key="2">
    <source>
        <dbReference type="ARBA" id="ARBA00009256"/>
    </source>
</evidence>
<dbReference type="UniPathway" id="UPA00028">
    <property type="reaction ID" value="UER00005"/>
</dbReference>